<feature type="signal peptide" evidence="1">
    <location>
        <begin position="1"/>
        <end position="20"/>
    </location>
</feature>
<proteinExistence type="predicted"/>
<dbReference type="Proteomes" id="UP000526501">
    <property type="component" value="Unassembled WGS sequence"/>
</dbReference>
<evidence type="ECO:0000259" key="2">
    <source>
        <dbReference type="Pfam" id="PF18370"/>
    </source>
</evidence>
<dbReference type="Pfam" id="PF21348">
    <property type="entry name" value="RGL11_C"/>
    <property type="match status" value="1"/>
</dbReference>
<dbReference type="AlphaFoldDB" id="A0A7X1B3L0"/>
<dbReference type="Pfam" id="PF18370">
    <property type="entry name" value="RGI_lyase"/>
    <property type="match status" value="1"/>
</dbReference>
<feature type="chain" id="PRO_5031435514" evidence="1">
    <location>
        <begin position="21"/>
        <end position="648"/>
    </location>
</feature>
<evidence type="ECO:0000313" key="5">
    <source>
        <dbReference type="Proteomes" id="UP000526501"/>
    </source>
</evidence>
<gene>
    <name evidence="4" type="ORF">H5P27_03035</name>
</gene>
<dbReference type="InterPro" id="IPR028994">
    <property type="entry name" value="Integrin_alpha_N"/>
</dbReference>
<dbReference type="GO" id="GO:0016829">
    <property type="term" value="F:lyase activity"/>
    <property type="evidence" value="ECO:0007669"/>
    <property type="project" value="UniProtKB-KW"/>
</dbReference>
<protein>
    <submittedName>
        <fullName evidence="4">Rhamnogalacturonan lyase</fullName>
    </submittedName>
</protein>
<dbReference type="CDD" id="cd10318">
    <property type="entry name" value="RGL11"/>
    <property type="match status" value="1"/>
</dbReference>
<dbReference type="PANTHER" id="PTHR43118:SF1">
    <property type="entry name" value="RHAMNOGALACTURONAN LYASE (EUROFUNG)"/>
    <property type="match status" value="1"/>
</dbReference>
<comment type="caution">
    <text evidence="4">The sequence shown here is derived from an EMBL/GenBank/DDBJ whole genome shotgun (WGS) entry which is preliminary data.</text>
</comment>
<dbReference type="InterPro" id="IPR041624">
    <property type="entry name" value="RGI_lyase"/>
</dbReference>
<sequence>MKKRTVSLIAAAALLNLASATPKLEKLDRGLVGIHQADGSVALSWRLFGNEAPDTAFNVYREVIQEADHTDWGDYASRKPKEKAVEKLNAQPLSGPTFLLDSEAALHQKTRYIVKPLVDGEEKGVVGTFTFDAMPPVQPYLSIPLQTPEGYTPNDASAADLDGDGDYEIILKQENRAQDNSRRGITDPVFIQAYNLEGDMLWQIDLGKNIRAGAHYTQFMVYDFDGDGKAELVCKTADGTVDGLGKVIGDSDADWRNDNGYIITGPEFLTVFDGETGEALATTDYLPSRHPTIANPSSEEMKAVWGDGYGNRMDRFLAGVAYLDGETPSIIMCRGYYTRSVIVAWDWKDGELSERWLFDSDASEENRPFRGQGNHSLSIADIDEDGKDEIIYGAMVLDHDGTGLYSKGWGHGDALHVTDLVPSNPGQEIFDIQERFDDQGMSMRDAASGDVIFTIPSIKAAESGGDKGEGPGRGIAVNMDPRYPGAESWAAGAGMTKVFSSTGEYIYDKPEGIPTNFAIWWDGDLQRELLDQNFILKFNPDTEELDTLLTAHASTSNNGTKATPALSADLFGDWREEVVWRSRDNSELRIYTSTIPTEHRMATLMHDAQYRVAIAWQNVAYNQPPHPSFYLGDEAPLPERESVSVVGE</sequence>
<dbReference type="Gene3D" id="2.60.40.10">
    <property type="entry name" value="Immunoglobulins"/>
    <property type="match status" value="1"/>
</dbReference>
<dbReference type="SUPFAM" id="SSF69318">
    <property type="entry name" value="Integrin alpha N-terminal domain"/>
    <property type="match status" value="1"/>
</dbReference>
<dbReference type="RefSeq" id="WP_185658894.1">
    <property type="nucleotide sequence ID" value="NZ_CAWPOO010000005.1"/>
</dbReference>
<dbReference type="InterPro" id="IPR034641">
    <property type="entry name" value="RGL11"/>
</dbReference>
<keyword evidence="4" id="KW-0456">Lyase</keyword>
<dbReference type="PANTHER" id="PTHR43118">
    <property type="entry name" value="RHAMNOGALACTURONAN LYASE (EUROFUNG)"/>
    <property type="match status" value="1"/>
</dbReference>
<accession>A0A7X1B3L0</accession>
<evidence type="ECO:0000313" key="4">
    <source>
        <dbReference type="EMBL" id="MBC2605009.1"/>
    </source>
</evidence>
<dbReference type="EMBL" id="JACHVC010000005">
    <property type="protein sequence ID" value="MBC2605009.1"/>
    <property type="molecule type" value="Genomic_DNA"/>
</dbReference>
<evidence type="ECO:0000259" key="3">
    <source>
        <dbReference type="Pfam" id="PF21348"/>
    </source>
</evidence>
<name>A0A7X1B3L0_9BACT</name>
<organism evidence="4 5">
    <name type="scientific">Pelagicoccus albus</name>
    <dbReference type="NCBI Taxonomy" id="415222"/>
    <lineage>
        <taxon>Bacteria</taxon>
        <taxon>Pseudomonadati</taxon>
        <taxon>Verrucomicrobiota</taxon>
        <taxon>Opitutia</taxon>
        <taxon>Puniceicoccales</taxon>
        <taxon>Pelagicoccaceae</taxon>
        <taxon>Pelagicoccus</taxon>
    </lineage>
</organism>
<feature type="domain" description="Rhamnogalacturonan lyase family 11 C-terminal" evidence="3">
    <location>
        <begin position="150"/>
        <end position="636"/>
    </location>
</feature>
<evidence type="ECO:0000256" key="1">
    <source>
        <dbReference type="SAM" id="SignalP"/>
    </source>
</evidence>
<keyword evidence="1" id="KW-0732">Signal</keyword>
<reference evidence="4 5" key="1">
    <citation type="submission" date="2020-07" db="EMBL/GenBank/DDBJ databases">
        <authorList>
            <person name="Feng X."/>
        </authorList>
    </citation>
    <scope>NUCLEOTIDE SEQUENCE [LARGE SCALE GENOMIC DNA]</scope>
    <source>
        <strain evidence="4 5">JCM23202</strain>
    </source>
</reference>
<keyword evidence="5" id="KW-1185">Reference proteome</keyword>
<dbReference type="InterPro" id="IPR013783">
    <property type="entry name" value="Ig-like_fold"/>
</dbReference>
<feature type="domain" description="Rhamnogalacturonan I lyase beta-sheet" evidence="2">
    <location>
        <begin position="23"/>
        <end position="63"/>
    </location>
</feature>
<dbReference type="InterPro" id="IPR049366">
    <property type="entry name" value="RGL11_C"/>
</dbReference>